<evidence type="ECO:0000256" key="1">
    <source>
        <dbReference type="ARBA" id="ARBA00004496"/>
    </source>
</evidence>
<proteinExistence type="predicted"/>
<dbReference type="OrthoDB" id="6108017at2759"/>
<accession>A0A6G4ZUU6</accession>
<dbReference type="Pfam" id="PF00612">
    <property type="entry name" value="IQ"/>
    <property type="match status" value="4"/>
</dbReference>
<dbReference type="PANTHER" id="PTHR22706">
    <property type="entry name" value="ASSEMBLY FACTOR FOR SPINDLE MICROTUBULES"/>
    <property type="match status" value="1"/>
</dbReference>
<dbReference type="Gene3D" id="1.20.5.190">
    <property type="match status" value="3"/>
</dbReference>
<organism evidence="7">
    <name type="scientific">Rhipicephalus microplus</name>
    <name type="common">Cattle tick</name>
    <name type="synonym">Boophilus microplus</name>
    <dbReference type="NCBI Taxonomy" id="6941"/>
    <lineage>
        <taxon>Eukaryota</taxon>
        <taxon>Metazoa</taxon>
        <taxon>Ecdysozoa</taxon>
        <taxon>Arthropoda</taxon>
        <taxon>Chelicerata</taxon>
        <taxon>Arachnida</taxon>
        <taxon>Acari</taxon>
        <taxon>Parasitiformes</taxon>
        <taxon>Ixodida</taxon>
        <taxon>Ixodoidea</taxon>
        <taxon>Ixodidae</taxon>
        <taxon>Rhipicephalinae</taxon>
        <taxon>Rhipicephalus</taxon>
        <taxon>Boophilus</taxon>
    </lineage>
</organism>
<dbReference type="InterPro" id="IPR000048">
    <property type="entry name" value="IQ_motif_EF-hand-BS"/>
</dbReference>
<dbReference type="GO" id="GO:0000922">
    <property type="term" value="C:spindle pole"/>
    <property type="evidence" value="ECO:0007669"/>
    <property type="project" value="TreeGrafter"/>
</dbReference>
<dbReference type="InterPro" id="IPR051185">
    <property type="entry name" value="ASPM"/>
</dbReference>
<dbReference type="PANTHER" id="PTHR22706:SF1">
    <property type="entry name" value="ASSEMBLY FACTOR FOR SPINDLE MICROTUBULES"/>
    <property type="match status" value="1"/>
</dbReference>
<dbReference type="InterPro" id="IPR027417">
    <property type="entry name" value="P-loop_NTPase"/>
</dbReference>
<reference evidence="7" key="1">
    <citation type="submission" date="2020-03" db="EMBL/GenBank/DDBJ databases">
        <title>A transcriptome and proteome of the tick Rhipicephalus microplus shaped by the genetic composition of its hosts and developmental stage.</title>
        <authorList>
            <person name="Garcia G.R."/>
            <person name="Ribeiro J.M.C."/>
            <person name="Maruyama S.R."/>
            <person name="Gardinasse L.G."/>
            <person name="Nelson K."/>
            <person name="Ferreira B.R."/>
            <person name="Andrade T.G."/>
            <person name="Santos I.K.F.M."/>
        </authorList>
    </citation>
    <scope>NUCLEOTIDE SEQUENCE</scope>
    <source>
        <strain evidence="7">NSGR</strain>
        <tissue evidence="7">Salivary glands</tissue>
    </source>
</reference>
<protein>
    <submittedName>
        <fullName evidence="7">Uncharacterized protein</fullName>
    </submittedName>
</protein>
<dbReference type="EMBL" id="GIKN01000006">
    <property type="protein sequence ID" value="NIE42279.1"/>
    <property type="molecule type" value="Transcribed_RNA"/>
</dbReference>
<keyword evidence="3" id="KW-0677">Repeat</keyword>
<name>A0A6G4ZUU6_RHIMP</name>
<evidence type="ECO:0000256" key="6">
    <source>
        <dbReference type="SAM" id="MobiDB-lite"/>
    </source>
</evidence>
<dbReference type="SUPFAM" id="SSF52540">
    <property type="entry name" value="P-loop containing nucleoside triphosphate hydrolases"/>
    <property type="match status" value="1"/>
</dbReference>
<keyword evidence="2" id="KW-0963">Cytoplasm</keyword>
<evidence type="ECO:0000256" key="3">
    <source>
        <dbReference type="ARBA" id="ARBA00022737"/>
    </source>
</evidence>
<dbReference type="AlphaFoldDB" id="A0A6G4ZUU6"/>
<dbReference type="FunFam" id="1.20.5.190:FF:000001">
    <property type="entry name" value="unconventional myosin-Va"/>
    <property type="match status" value="1"/>
</dbReference>
<dbReference type="GO" id="GO:0000278">
    <property type="term" value="P:mitotic cell cycle"/>
    <property type="evidence" value="ECO:0007669"/>
    <property type="project" value="TreeGrafter"/>
</dbReference>
<evidence type="ECO:0000256" key="4">
    <source>
        <dbReference type="ARBA" id="ARBA00022860"/>
    </source>
</evidence>
<evidence type="ECO:0000256" key="5">
    <source>
        <dbReference type="ARBA" id="ARBA00023054"/>
    </source>
</evidence>
<dbReference type="GO" id="GO:0051295">
    <property type="term" value="P:establishment of meiotic spindle localization"/>
    <property type="evidence" value="ECO:0007669"/>
    <property type="project" value="TreeGrafter"/>
</dbReference>
<dbReference type="VEuPathDB" id="VectorBase:LOC119171978"/>
<dbReference type="GO" id="GO:0005516">
    <property type="term" value="F:calmodulin binding"/>
    <property type="evidence" value="ECO:0007669"/>
    <property type="project" value="UniProtKB-KW"/>
</dbReference>
<keyword evidence="5" id="KW-0175">Coiled coil</keyword>
<keyword evidence="4" id="KW-0112">Calmodulin-binding</keyword>
<evidence type="ECO:0000313" key="7">
    <source>
        <dbReference type="EMBL" id="NIE42279.1"/>
    </source>
</evidence>
<dbReference type="SMART" id="SM00015">
    <property type="entry name" value="IQ"/>
    <property type="match status" value="6"/>
</dbReference>
<dbReference type="GO" id="GO:0005737">
    <property type="term" value="C:cytoplasm"/>
    <property type="evidence" value="ECO:0007669"/>
    <property type="project" value="UniProtKB-SubCell"/>
</dbReference>
<dbReference type="GO" id="GO:0007051">
    <property type="term" value="P:spindle organization"/>
    <property type="evidence" value="ECO:0007669"/>
    <property type="project" value="TreeGrafter"/>
</dbReference>
<evidence type="ECO:0000256" key="2">
    <source>
        <dbReference type="ARBA" id="ARBA00022490"/>
    </source>
</evidence>
<feature type="region of interest" description="Disordered" evidence="6">
    <location>
        <begin position="317"/>
        <end position="359"/>
    </location>
</feature>
<sequence length="373" mass="43557">MIQKHIRGYLQFRRYRMLLNAARGLQRYGRGMLARKHAHFLRCTKAAILIQKHVRGFIARRSYQRLRLLVVQLQCRIRGMYARNRYVELQRHAAAVIIQKNVRCWIARRKYQHDVACVIVAQSAVRRWFAKKELRQLKIEAKSVEHVKKLNKGLEKKIISLQQKIEELVKENKAMRSRGEDMRGLQEKVEQSKNLENLLRVANDKLVALEETLASVQVKLREVSCEKEELLSTNTALSQKIEASEKEKSRLQHDLEEMVKAIQLNQESAQELLRQKLESERQRLLAEFDEERSAYQRLVKERDRLEQRCENLAQENSRIRGLSHQRTPSNLSMASVRSDNADGTRDDASDVPDEDVGYGSVRSGKAKMLFMES</sequence>
<feature type="compositionally biased region" description="Polar residues" evidence="6">
    <location>
        <begin position="324"/>
        <end position="338"/>
    </location>
</feature>
<dbReference type="PROSITE" id="PS50096">
    <property type="entry name" value="IQ"/>
    <property type="match status" value="4"/>
</dbReference>
<feature type="compositionally biased region" description="Basic and acidic residues" evidence="6">
    <location>
        <begin position="339"/>
        <end position="348"/>
    </location>
</feature>
<comment type="subcellular location">
    <subcellularLocation>
        <location evidence="1">Cytoplasm</location>
    </subcellularLocation>
</comment>